<dbReference type="PATRIC" id="fig|132476.4.peg.310"/>
<protein>
    <submittedName>
        <fullName evidence="1">Uncharacterized protein</fullName>
    </submittedName>
</protein>
<gene>
    <name evidence="1" type="ORF">VP02_01405</name>
</gene>
<dbReference type="EMBL" id="JZXC01000001">
    <property type="protein sequence ID" value="KKA10021.1"/>
    <property type="molecule type" value="Genomic_DNA"/>
</dbReference>
<comment type="caution">
    <text evidence="1">The sequence shown here is derived from an EMBL/GenBank/DDBJ whole genome shotgun (WGS) entry which is preliminary data.</text>
</comment>
<reference evidence="1 2" key="1">
    <citation type="submission" date="2015-03" db="EMBL/GenBank/DDBJ databases">
        <title>Pseudomonas fluorescens 1855-344 Genome sequencing and assembly.</title>
        <authorList>
            <person name="Eng W.W.H."/>
            <person name="Gan H.M."/>
            <person name="Savka M.A."/>
        </authorList>
    </citation>
    <scope>NUCLEOTIDE SEQUENCE [LARGE SCALE GENOMIC DNA]</scope>
    <source>
        <strain evidence="1 2">1855-344</strain>
    </source>
</reference>
<organism evidence="1 2">
    <name type="scientific">Pseudomonas kilonensis</name>
    <dbReference type="NCBI Taxonomy" id="132476"/>
    <lineage>
        <taxon>Bacteria</taxon>
        <taxon>Pseudomonadati</taxon>
        <taxon>Pseudomonadota</taxon>
        <taxon>Gammaproteobacteria</taxon>
        <taxon>Pseudomonadales</taxon>
        <taxon>Pseudomonadaceae</taxon>
        <taxon>Pseudomonas</taxon>
    </lineage>
</organism>
<sequence>MTDQRWRRLGSQFSKARNGDFSAKIGGVQYVADSLVFFSILKTYQVYFEYPIDNNSLRRIILSLKKDSIIQRLSTIPGDRRKQLYPIL</sequence>
<accession>A0A0F4XW13</accession>
<proteinExistence type="predicted"/>
<evidence type="ECO:0000313" key="1">
    <source>
        <dbReference type="EMBL" id="KKA10021.1"/>
    </source>
</evidence>
<dbReference type="AlphaFoldDB" id="A0A0F4XW13"/>
<dbReference type="Proteomes" id="UP000033662">
    <property type="component" value="Unassembled WGS sequence"/>
</dbReference>
<name>A0A0F4XW13_9PSED</name>
<evidence type="ECO:0000313" key="2">
    <source>
        <dbReference type="Proteomes" id="UP000033662"/>
    </source>
</evidence>